<dbReference type="Pfam" id="PF03929">
    <property type="entry name" value="PepSY_TM"/>
    <property type="match status" value="1"/>
</dbReference>
<evidence type="ECO:0000313" key="4">
    <source>
        <dbReference type="Proteomes" id="UP000250557"/>
    </source>
</evidence>
<evidence type="ECO:0000313" key="3">
    <source>
        <dbReference type="EMBL" id="QTE49523.1"/>
    </source>
</evidence>
<evidence type="ECO:0000313" key="2">
    <source>
        <dbReference type="EMBL" id="QEM07906.1"/>
    </source>
</evidence>
<keyword evidence="1" id="KW-0472">Membrane</keyword>
<feature type="transmembrane region" description="Helical" evidence="1">
    <location>
        <begin position="12"/>
        <end position="34"/>
    </location>
</feature>
<sequence>MIRKNIYKWHRICSLIIAIPVLLWALSGFMHPIMTNLRPAMKTQSIPAEPIESSKIRLTLQQVLKQNKIDSIYSVRLVHIDTNWFYQVKTSRKYELQYFSAKNGNLLTKGDWLYAQYLARIFLEGTPKHKGKMPAMEMPMAMPMSEGMDCCGEAASTVLNNKTGAPIEGASLITQFDEEYKPIYCLLPVYKVQFKRADGIRLYVETGQDRFSVAVDKNRASFTQFFDIVHTWGWIDFLGKGRLLVVMVVAALGFFTAVMGLYIFFSTKSKKVPGNQLVKARRNHRYTAVVASIFTLMFTFSGCYRAFTEFKEPDKEVFSIQHGFAGSAIDLNLSKLQSIVKRPIANIGLIWLDEKTYWQVYLQSGSKNHKSKDLMKDMSAEAIAVKYINADDYSVLAKGDESYAKSLATQLSGHSPSEIVSTELITKFTDEYNFTDKRLPVWKVNFPFNHKERFYIETSTGVLAKNTNDIDLVEGYSFALFHKHHYMDFGGKTTRDISTMLGAALQICMVVIGLVFYFKWRKRKAKP</sequence>
<feature type="transmembrane region" description="Helical" evidence="1">
    <location>
        <begin position="286"/>
        <end position="307"/>
    </location>
</feature>
<dbReference type="EMBL" id="CP043451">
    <property type="protein sequence ID" value="QEM07906.1"/>
    <property type="molecule type" value="Genomic_DNA"/>
</dbReference>
<dbReference type="Proteomes" id="UP000250557">
    <property type="component" value="Chromosome"/>
</dbReference>
<feature type="transmembrane region" description="Helical" evidence="1">
    <location>
        <begin position="243"/>
        <end position="265"/>
    </location>
</feature>
<evidence type="ECO:0000313" key="5">
    <source>
        <dbReference type="Proteomes" id="UP000663940"/>
    </source>
</evidence>
<organism evidence="2 4">
    <name type="scientific">Mucilaginibacter rubeus</name>
    <dbReference type="NCBI Taxonomy" id="2027860"/>
    <lineage>
        <taxon>Bacteria</taxon>
        <taxon>Pseudomonadati</taxon>
        <taxon>Bacteroidota</taxon>
        <taxon>Sphingobacteriia</taxon>
        <taxon>Sphingobacteriales</taxon>
        <taxon>Sphingobacteriaceae</taxon>
        <taxon>Mucilaginibacter</taxon>
    </lineage>
</organism>
<keyword evidence="1" id="KW-1133">Transmembrane helix</keyword>
<dbReference type="EMBL" id="CP071880">
    <property type="protein sequence ID" value="QTE49523.1"/>
    <property type="molecule type" value="Genomic_DNA"/>
</dbReference>
<dbReference type="Proteomes" id="UP000663940">
    <property type="component" value="Chromosome"/>
</dbReference>
<keyword evidence="1" id="KW-0812">Transmembrane</keyword>
<proteinExistence type="predicted"/>
<evidence type="ECO:0000256" key="1">
    <source>
        <dbReference type="SAM" id="Phobius"/>
    </source>
</evidence>
<feature type="transmembrane region" description="Helical" evidence="1">
    <location>
        <begin position="497"/>
        <end position="518"/>
    </location>
</feature>
<dbReference type="InterPro" id="IPR005625">
    <property type="entry name" value="PepSY-ass_TM"/>
</dbReference>
<dbReference type="AlphaFoldDB" id="A0AAE6JM70"/>
<reference evidence="3 5" key="2">
    <citation type="submission" date="2021-03" db="EMBL/GenBank/DDBJ databases">
        <title>Mucilaginibacter strains isolated from gold and copper mining confer multi heavy-metal resistance.</title>
        <authorList>
            <person name="Li Y."/>
        </authorList>
    </citation>
    <scope>NUCLEOTIDE SEQUENCE [LARGE SCALE GENOMIC DNA]</scope>
    <source>
        <strain evidence="3 5">P2-4</strain>
    </source>
</reference>
<protein>
    <submittedName>
        <fullName evidence="3">PepSY domain-containing protein</fullName>
    </submittedName>
</protein>
<name>A0AAE6JM70_9SPHI</name>
<dbReference type="RefSeq" id="WP_112653845.1">
    <property type="nucleotide sequence ID" value="NZ_CP043451.1"/>
</dbReference>
<reference evidence="2 4" key="1">
    <citation type="submission" date="2019-08" db="EMBL/GenBank/DDBJ databases">
        <title>Comparative genome analysis confer to the adaptation heavy metal polluted environment.</title>
        <authorList>
            <person name="Li Y."/>
        </authorList>
    </citation>
    <scope>NUCLEOTIDE SEQUENCE [LARGE SCALE GENOMIC DNA]</scope>
    <source>
        <strain evidence="2 4">P2</strain>
    </source>
</reference>
<keyword evidence="5" id="KW-1185">Reference proteome</keyword>
<accession>A0AAE6JM70</accession>
<gene>
    <name evidence="2" type="ORF">DIU31_032005</name>
    <name evidence="3" type="ORF">J3L21_29005</name>
</gene>